<dbReference type="SUPFAM" id="SSF159888">
    <property type="entry name" value="YdhG-like"/>
    <property type="match status" value="1"/>
</dbReference>
<dbReference type="eggNOG" id="COG5646">
    <property type="taxonomic scope" value="Bacteria"/>
</dbReference>
<evidence type="ECO:0000313" key="2">
    <source>
        <dbReference type="EMBL" id="KRL53282.1"/>
    </source>
</evidence>
<dbReference type="Proteomes" id="UP000051999">
    <property type="component" value="Unassembled WGS sequence"/>
</dbReference>
<dbReference type="InterPro" id="IPR014922">
    <property type="entry name" value="YdhG-like"/>
</dbReference>
<dbReference type="AlphaFoldDB" id="A0A0R1RG70"/>
<dbReference type="EMBL" id="AZFF01000022">
    <property type="protein sequence ID" value="KRL53282.1"/>
    <property type="molecule type" value="Genomic_DNA"/>
</dbReference>
<dbReference type="PATRIC" id="fig|1114972.6.peg.1367"/>
<accession>A0A0R1RG70</accession>
<dbReference type="Pfam" id="PF08818">
    <property type="entry name" value="DUF1801"/>
    <property type="match status" value="1"/>
</dbReference>
<name>A0A0R1RG70_9LACO</name>
<gene>
    <name evidence="2" type="ORF">FD35_GL001348</name>
</gene>
<feature type="domain" description="YdhG-like" evidence="1">
    <location>
        <begin position="15"/>
        <end position="106"/>
    </location>
</feature>
<comment type="caution">
    <text evidence="2">The sequence shown here is derived from an EMBL/GenBank/DDBJ whole genome shotgun (WGS) entry which is preliminary data.</text>
</comment>
<evidence type="ECO:0000259" key="1">
    <source>
        <dbReference type="Pfam" id="PF08818"/>
    </source>
</evidence>
<organism evidence="2 3">
    <name type="scientific">Furfurilactobacillus rossiae DSM 15814</name>
    <dbReference type="NCBI Taxonomy" id="1114972"/>
    <lineage>
        <taxon>Bacteria</taxon>
        <taxon>Bacillati</taxon>
        <taxon>Bacillota</taxon>
        <taxon>Bacilli</taxon>
        <taxon>Lactobacillales</taxon>
        <taxon>Lactobacillaceae</taxon>
        <taxon>Furfurilactobacillus</taxon>
    </lineage>
</organism>
<proteinExistence type="predicted"/>
<dbReference type="RefSeq" id="WP_017261514.1">
    <property type="nucleotide sequence ID" value="NZ_AUAW01000020.1"/>
</dbReference>
<evidence type="ECO:0000313" key="3">
    <source>
        <dbReference type="Proteomes" id="UP000051999"/>
    </source>
</evidence>
<keyword evidence="3" id="KW-1185">Reference proteome</keyword>
<sequence length="112" mass="12740">MTVIEQYIADQPAERQARLNELYVLLKAELPNAQEKISYGMPTFYGQRNIIHFANMKHHTGLYPGAEPIALMQTELSDFHTSKGAIQLPLDKPLPVDLIKKIAQLALVREQR</sequence>
<dbReference type="Gene3D" id="3.90.1150.200">
    <property type="match status" value="1"/>
</dbReference>
<dbReference type="OrthoDB" id="115213at2"/>
<dbReference type="STRING" id="1114972.FD35_GL001348"/>
<protein>
    <recommendedName>
        <fullName evidence="1">YdhG-like domain-containing protein</fullName>
    </recommendedName>
</protein>
<reference evidence="2 3" key="1">
    <citation type="journal article" date="2015" name="Genome Announc.">
        <title>Expanding the biotechnology potential of lactobacilli through comparative genomics of 213 strains and associated genera.</title>
        <authorList>
            <person name="Sun Z."/>
            <person name="Harris H.M."/>
            <person name="McCann A."/>
            <person name="Guo C."/>
            <person name="Argimon S."/>
            <person name="Zhang W."/>
            <person name="Yang X."/>
            <person name="Jeffery I.B."/>
            <person name="Cooney J.C."/>
            <person name="Kagawa T.F."/>
            <person name="Liu W."/>
            <person name="Song Y."/>
            <person name="Salvetti E."/>
            <person name="Wrobel A."/>
            <person name="Rasinkangas P."/>
            <person name="Parkhill J."/>
            <person name="Rea M.C."/>
            <person name="O'Sullivan O."/>
            <person name="Ritari J."/>
            <person name="Douillard F.P."/>
            <person name="Paul Ross R."/>
            <person name="Yang R."/>
            <person name="Briner A.E."/>
            <person name="Felis G.E."/>
            <person name="de Vos W.M."/>
            <person name="Barrangou R."/>
            <person name="Klaenhammer T.R."/>
            <person name="Caufield P.W."/>
            <person name="Cui Y."/>
            <person name="Zhang H."/>
            <person name="O'Toole P.W."/>
        </authorList>
    </citation>
    <scope>NUCLEOTIDE SEQUENCE [LARGE SCALE GENOMIC DNA]</scope>
    <source>
        <strain evidence="2 3">DSM 15814</strain>
    </source>
</reference>